<protein>
    <recommendedName>
        <fullName evidence="3">MukB N-terminal domain-containing protein</fullName>
    </recommendedName>
</protein>
<accession>A0A074KUN2</accession>
<dbReference type="EMBL" id="JMIH01000020">
    <property type="protein sequence ID" value="KEO73671.1"/>
    <property type="molecule type" value="Genomic_DNA"/>
</dbReference>
<dbReference type="RefSeq" id="WP_164675072.1">
    <property type="nucleotide sequence ID" value="NZ_JMIH01000020.1"/>
</dbReference>
<gene>
    <name evidence="1" type="ORF">EL17_11060</name>
</gene>
<evidence type="ECO:0000313" key="2">
    <source>
        <dbReference type="Proteomes" id="UP000027821"/>
    </source>
</evidence>
<comment type="caution">
    <text evidence="1">The sequence shown here is derived from an EMBL/GenBank/DDBJ whole genome shotgun (WGS) entry which is preliminary data.</text>
</comment>
<dbReference type="eggNOG" id="COG0419">
    <property type="taxonomic scope" value="Bacteria"/>
</dbReference>
<keyword evidence="2" id="KW-1185">Reference proteome</keyword>
<dbReference type="Gene3D" id="3.40.1140.10">
    <property type="match status" value="1"/>
</dbReference>
<dbReference type="Proteomes" id="UP000027821">
    <property type="component" value="Unassembled WGS sequence"/>
</dbReference>
<sequence length="1076" mass="124021">MTKQYPRIYSLSTVGLIHHREFDYLFHPFRTDFIGESGSGKSMIADLIQLIFVGSEAFESATWGTDIREPEGMVLQAEKRSKGVGYAFLNIEMAPAQYLVVGSYMETGNRSTQAFIIQTGYDWQHIQYLSAPVSFQQILKEEDILPIDLLTEYLDEQGLHMKTWQRYKEFHKILFREKIVPLDLASSEKLLNDYAAILQSFSRGKMLDTHKSDSLKQFLFGNQETRKILDNYKSAEKDMEHAIGEYGHNLQEIERVTSKQKALIDLRELKKQRDEQQHRWLHRNLLFYHQETTRLEKEVNDGIIQYKSALQHQSILKEFLADEINRVNKILPELELAQKTAEQEYEAILPPHSQVKQLLDWLAEFNCSHEELGTRYKEYKRNQSEKAVLSPFLYALQQKSIADAFDNISAKQSAAELNLYLVDVIAEREHQIQQKNRLKKYANINDSESLANWALQQKRAFTIEEESAILHFQDLPRKKPADLNNYLPEPAELILSLSVAEKSDNSFWITLNGIRKHIPYVTGQILDTTDEGKIRSYFEQYTNTLDKDVRELEKELSIYQAILETVNTQDNIARILSAYPRKDILHKLSDIPSLNISEERFQEYQELYLQKATIQEQFTRAKSTKEQADDKLRLAKANAGEYNAISKAMDIHTKPDDDVQFILDQFPRSVTCPDSYSLEKENISASLSRAMNKTDFFRNQGQLTQPVLSRIQQLPSLKSSLDCNQAELEKAKDQYLKWYEHLPVSLETEEYITEPKTEHNAYVIAEERFIAKYTSIIEQYIAYEAYRFADTKDFTELAKNLLPEAFYNVVVDQSETNVIDTIATYLTRINEKNRQLNNRKIQKIKNLLDEVDEIITQQENTIRRIDNFLKSDAQITGGYTARLRKTSAVNYPKTWMSTFKEMIEDEAGALQSKLGEKIDLAEMMKTAFHNCGGPLHANTAVAKLLDPSNYYELSFTMESESGRINKGSTGQTYAAVALLCIARLSIMSSEEGKAAAPAVRIMPIDEAEGLGSNYDMLYDIAQKYDYQLISLSIGPVGKFRDGEQYLYMLHKNMEVEEPVNYTPVAILCESDKMSNV</sequence>
<name>A0A074KUN2_9BACT</name>
<organism evidence="1 2">
    <name type="scientific">Anditalea andensis</name>
    <dbReference type="NCBI Taxonomy" id="1048983"/>
    <lineage>
        <taxon>Bacteria</taxon>
        <taxon>Pseudomonadati</taxon>
        <taxon>Bacteroidota</taxon>
        <taxon>Cytophagia</taxon>
        <taxon>Cytophagales</taxon>
        <taxon>Cytophagaceae</taxon>
        <taxon>Anditalea</taxon>
    </lineage>
</organism>
<reference evidence="1 2" key="1">
    <citation type="submission" date="2014-04" db="EMBL/GenBank/DDBJ databases">
        <title>Characterization and application of a salt tolerant electro-active bacterium.</title>
        <authorList>
            <person name="Yang L."/>
            <person name="Wei S."/>
            <person name="Tay Q.X.M."/>
        </authorList>
    </citation>
    <scope>NUCLEOTIDE SEQUENCE [LARGE SCALE GENOMIC DNA]</scope>
    <source>
        <strain evidence="1 2">LY1</strain>
    </source>
</reference>
<proteinExistence type="predicted"/>
<evidence type="ECO:0008006" key="3">
    <source>
        <dbReference type="Google" id="ProtNLM"/>
    </source>
</evidence>
<dbReference type="AlphaFoldDB" id="A0A074KUN2"/>
<evidence type="ECO:0000313" key="1">
    <source>
        <dbReference type="EMBL" id="KEO73671.1"/>
    </source>
</evidence>
<dbReference type="STRING" id="1048983.EL17_11060"/>